<sequence length="674" mass="78983">MPKKHEFTEFERGEIIGLWKGGHSERNISEILDFPKSTIHDTITDYKNSEKISAAPRSGRPPKLAERDVRRIVRIVKKDRQQSLDEITKKFNDGLPSPVCNSIVKHILHSEGYFGRTGKRKPLVSEANRKKRLDWCCERKEWDTEWDSIIWSDESRFLLFQNDAHHWVWRKPHKKYDVNCLIPTVKSGNQGVMPAQSPDLNLIEHLWDVLERKVRAHKPHPKNIRELMVVLEEKWNNIEPEILINLVDSMPRRVQAVLDSRVKVTVADYNNSGHGKAVLQEYYTHNGKAFIFCIVMGLMYRMHKKLHKRVLNLLKMILLSNVFYGCEPQVRPIVFLTDDLSAERNTLKLCWSQGICLLYIFYVLQAFWRWLHDLKHCIKKEDRLFIISKIKEILYSSLFSEKNMHYSKFKEKFYCSYLLLQKHFELLWKHRQSWALSFRTLFLLELNSEIGVCTCPVGMNSAPCKHQKAVAMKFHISMFNFIPSLTANDHKIYSYIAFGCVAKNNSFYASLRAGPIPQDQESDSLFINNGTEWKKLEENREPEKETNEINDNSAIDIILEEIRVDYENGGPHLRTALDKFAERYTAAKSKSIPKLCSFLYDLNRDLDQVRSGSMIRVQVESIRRRKTEKSGSKKRELLEEKENLDPQIIPSRKKKKTGKKEHNLSLHIDENRTN</sequence>
<dbReference type="InterPro" id="IPR036397">
    <property type="entry name" value="RNaseH_sf"/>
</dbReference>
<dbReference type="EMBL" id="BLAL01000316">
    <property type="protein sequence ID" value="GET02901.1"/>
    <property type="molecule type" value="Genomic_DNA"/>
</dbReference>
<dbReference type="AlphaFoldDB" id="A0A8H3MEA8"/>
<dbReference type="PANTHER" id="PTHR35385">
    <property type="entry name" value="PROTEIN B, PUTATIVE-RELATED-RELATED"/>
    <property type="match status" value="1"/>
</dbReference>
<organism evidence="4 5">
    <name type="scientific">Rhizophagus clarus</name>
    <dbReference type="NCBI Taxonomy" id="94130"/>
    <lineage>
        <taxon>Eukaryota</taxon>
        <taxon>Fungi</taxon>
        <taxon>Fungi incertae sedis</taxon>
        <taxon>Mucoromycota</taxon>
        <taxon>Glomeromycotina</taxon>
        <taxon>Glomeromycetes</taxon>
        <taxon>Glomerales</taxon>
        <taxon>Glomeraceae</taxon>
        <taxon>Rhizophagus</taxon>
    </lineage>
</organism>
<feature type="region of interest" description="Disordered" evidence="2">
    <location>
        <begin position="626"/>
        <end position="674"/>
    </location>
</feature>
<keyword evidence="1" id="KW-0479">Metal-binding</keyword>
<dbReference type="Proteomes" id="UP000615446">
    <property type="component" value="Unassembled WGS sequence"/>
</dbReference>
<dbReference type="InterPro" id="IPR036388">
    <property type="entry name" value="WH-like_DNA-bd_sf"/>
</dbReference>
<dbReference type="PROSITE" id="PS50966">
    <property type="entry name" value="ZF_SWIM"/>
    <property type="match status" value="1"/>
</dbReference>
<dbReference type="Pfam" id="PF01498">
    <property type="entry name" value="HTH_Tnp_Tc3_2"/>
    <property type="match status" value="1"/>
</dbReference>
<dbReference type="InterPro" id="IPR007527">
    <property type="entry name" value="Znf_SWIM"/>
</dbReference>
<evidence type="ECO:0000259" key="3">
    <source>
        <dbReference type="PROSITE" id="PS50966"/>
    </source>
</evidence>
<dbReference type="InterPro" id="IPR009057">
    <property type="entry name" value="Homeodomain-like_sf"/>
</dbReference>
<feature type="compositionally biased region" description="Basic and acidic residues" evidence="2">
    <location>
        <begin position="660"/>
        <end position="674"/>
    </location>
</feature>
<keyword evidence="1" id="KW-0863">Zinc-finger</keyword>
<evidence type="ECO:0000313" key="4">
    <source>
        <dbReference type="EMBL" id="GET02901.1"/>
    </source>
</evidence>
<dbReference type="GO" id="GO:0015074">
    <property type="term" value="P:DNA integration"/>
    <property type="evidence" value="ECO:0007669"/>
    <property type="project" value="InterPro"/>
</dbReference>
<reference evidence="4" key="1">
    <citation type="submission" date="2019-10" db="EMBL/GenBank/DDBJ databases">
        <title>Conservation and host-specific expression of non-tandemly repeated heterogenous ribosome RNA gene in arbuscular mycorrhizal fungi.</title>
        <authorList>
            <person name="Maeda T."/>
            <person name="Kobayashi Y."/>
            <person name="Nakagawa T."/>
            <person name="Ezawa T."/>
            <person name="Yamaguchi K."/>
            <person name="Bino T."/>
            <person name="Nishimoto Y."/>
            <person name="Shigenobu S."/>
            <person name="Kawaguchi M."/>
        </authorList>
    </citation>
    <scope>NUCLEOTIDE SEQUENCE</scope>
    <source>
        <strain evidence="4">HR1</strain>
    </source>
</reference>
<dbReference type="InterPro" id="IPR002492">
    <property type="entry name" value="Transposase_Tc1-like"/>
</dbReference>
<dbReference type="Gene3D" id="1.10.10.10">
    <property type="entry name" value="Winged helix-like DNA-binding domain superfamily/Winged helix DNA-binding domain"/>
    <property type="match status" value="1"/>
</dbReference>
<protein>
    <submittedName>
        <fullName evidence="4">Transposable element Tcb1 transposase</fullName>
    </submittedName>
</protein>
<evidence type="ECO:0000313" key="5">
    <source>
        <dbReference type="Proteomes" id="UP000615446"/>
    </source>
</evidence>
<proteinExistence type="predicted"/>
<feature type="domain" description="SWIM-type" evidence="3">
    <location>
        <begin position="438"/>
        <end position="475"/>
    </location>
</feature>
<gene>
    <name evidence="4" type="ORF">RCL2_002926600</name>
</gene>
<comment type="caution">
    <text evidence="4">The sequence shown here is derived from an EMBL/GenBank/DDBJ whole genome shotgun (WGS) entry which is preliminary data.</text>
</comment>
<name>A0A8H3MEA8_9GLOM</name>
<evidence type="ECO:0000256" key="1">
    <source>
        <dbReference type="PROSITE-ProRule" id="PRU00325"/>
    </source>
</evidence>
<dbReference type="GO" id="GO:0003677">
    <property type="term" value="F:DNA binding"/>
    <property type="evidence" value="ECO:0007669"/>
    <property type="project" value="InterPro"/>
</dbReference>
<dbReference type="GO" id="GO:0006313">
    <property type="term" value="P:DNA transposition"/>
    <property type="evidence" value="ECO:0007669"/>
    <property type="project" value="InterPro"/>
</dbReference>
<feature type="compositionally biased region" description="Basic and acidic residues" evidence="2">
    <location>
        <begin position="628"/>
        <end position="644"/>
    </location>
</feature>
<dbReference type="PANTHER" id="PTHR35385:SF2">
    <property type="entry name" value="PROTEIN B, PUTATIVE-RELATED"/>
    <property type="match status" value="1"/>
</dbReference>
<dbReference type="GO" id="GO:0008270">
    <property type="term" value="F:zinc ion binding"/>
    <property type="evidence" value="ECO:0007669"/>
    <property type="project" value="UniProtKB-KW"/>
</dbReference>
<accession>A0A8H3MEA8</accession>
<dbReference type="Gene3D" id="3.30.420.10">
    <property type="entry name" value="Ribonuclease H-like superfamily/Ribonuclease H"/>
    <property type="match status" value="2"/>
</dbReference>
<keyword evidence="1" id="KW-0862">Zinc</keyword>
<dbReference type="SUPFAM" id="SSF46689">
    <property type="entry name" value="Homeodomain-like"/>
    <property type="match status" value="1"/>
</dbReference>
<evidence type="ECO:0000256" key="2">
    <source>
        <dbReference type="SAM" id="MobiDB-lite"/>
    </source>
</evidence>
<dbReference type="OrthoDB" id="2393464at2759"/>